<evidence type="ECO:0000313" key="2">
    <source>
        <dbReference type="EMBL" id="AVP99727.1"/>
    </source>
</evidence>
<evidence type="ECO:0000313" key="3">
    <source>
        <dbReference type="Proteomes" id="UP000241074"/>
    </source>
</evidence>
<dbReference type="InterPro" id="IPR049221">
    <property type="entry name" value="DUF6869"/>
</dbReference>
<proteinExistence type="predicted"/>
<dbReference type="EMBL" id="CP027860">
    <property type="protein sequence ID" value="AVP99727.1"/>
    <property type="molecule type" value="Genomic_DNA"/>
</dbReference>
<accession>A0A2P1PXZ8</accession>
<dbReference type="KEGG" id="xba:C7S18_22245"/>
<dbReference type="Proteomes" id="UP000241074">
    <property type="component" value="Chromosome"/>
</dbReference>
<dbReference type="AlphaFoldDB" id="A0A2P1PXZ8"/>
<feature type="domain" description="DUF6869" evidence="1">
    <location>
        <begin position="23"/>
        <end position="123"/>
    </location>
</feature>
<sequence>MPLEPELIAAWADAYIRESAKDRDRTKTSDDWWAVADLMLPKTLDNAENAWQVIHAVLARKPSDRVISVLAAGPLEDLIAAFGPEFIDRIEQAAKQDPAFRHLLGGVWKRSTDAVWARIERARGAVW</sequence>
<protein>
    <recommendedName>
        <fullName evidence="1">DUF6869 domain-containing protein</fullName>
    </recommendedName>
</protein>
<organism evidence="2 3">
    <name type="scientific">Ahniella affigens</name>
    <dbReference type="NCBI Taxonomy" id="2021234"/>
    <lineage>
        <taxon>Bacteria</taxon>
        <taxon>Pseudomonadati</taxon>
        <taxon>Pseudomonadota</taxon>
        <taxon>Gammaproteobacteria</taxon>
        <taxon>Lysobacterales</taxon>
        <taxon>Rhodanobacteraceae</taxon>
        <taxon>Ahniella</taxon>
    </lineage>
</organism>
<dbReference type="OrthoDB" id="119666at2"/>
<reference evidence="2 3" key="2">
    <citation type="submission" date="2018-03" db="EMBL/GenBank/DDBJ databases">
        <authorList>
            <person name="Keele B.F."/>
        </authorList>
    </citation>
    <scope>NUCLEOTIDE SEQUENCE [LARGE SCALE GENOMIC DNA]</scope>
    <source>
        <strain evidence="2 3">D13</strain>
    </source>
</reference>
<evidence type="ECO:0000259" key="1">
    <source>
        <dbReference type="Pfam" id="PF21746"/>
    </source>
</evidence>
<dbReference type="Pfam" id="PF21746">
    <property type="entry name" value="DUF6869"/>
    <property type="match status" value="1"/>
</dbReference>
<reference evidence="2 3" key="1">
    <citation type="submission" date="2018-03" db="EMBL/GenBank/DDBJ databases">
        <title>Ahniella affigens gen. nov., sp. nov., a gammaproteobacterium isolated from sandy soil near a stream.</title>
        <authorList>
            <person name="Ko Y."/>
            <person name="Kim J.-H."/>
        </authorList>
    </citation>
    <scope>NUCLEOTIDE SEQUENCE [LARGE SCALE GENOMIC DNA]</scope>
    <source>
        <strain evidence="2 3">D13</strain>
    </source>
</reference>
<dbReference type="RefSeq" id="WP_106893646.1">
    <property type="nucleotide sequence ID" value="NZ_CP027860.1"/>
</dbReference>
<name>A0A2P1PXZ8_9GAMM</name>
<keyword evidence="3" id="KW-1185">Reference proteome</keyword>
<gene>
    <name evidence="2" type="ORF">C7S18_22245</name>
</gene>